<keyword evidence="3 8" id="KW-1133">Transmembrane helix</keyword>
<evidence type="ECO:0000256" key="7">
    <source>
        <dbReference type="ARBA" id="ARBA00023306"/>
    </source>
</evidence>
<dbReference type="AlphaFoldDB" id="A0A0A5FTX0"/>
<reference evidence="10 11" key="1">
    <citation type="submission" date="2013-08" db="EMBL/GenBank/DDBJ databases">
        <authorList>
            <person name="Huang J."/>
            <person name="Wang G."/>
        </authorList>
    </citation>
    <scope>NUCLEOTIDE SEQUENCE [LARGE SCALE GENOMIC DNA]</scope>
    <source>
        <strain evidence="10 11">BH030004</strain>
    </source>
</reference>
<comment type="subcellular location">
    <subcellularLocation>
        <location evidence="8">Cell membrane</location>
        <topology evidence="8">Single-pass membrane protein</topology>
    </subcellularLocation>
    <text evidence="8">Colocalized with FtsZ to the nascent septal site.</text>
</comment>
<keyword evidence="11" id="KW-1185">Reference proteome</keyword>
<feature type="coiled-coil region" evidence="8">
    <location>
        <begin position="469"/>
        <end position="496"/>
    </location>
</feature>
<dbReference type="RefSeq" id="WP_027445663.1">
    <property type="nucleotide sequence ID" value="NZ_AULJ01000013.1"/>
</dbReference>
<feature type="coiled-coil region" evidence="8">
    <location>
        <begin position="369"/>
        <end position="403"/>
    </location>
</feature>
<dbReference type="NCBIfam" id="NF003413">
    <property type="entry name" value="PRK04778.1-7"/>
    <property type="match status" value="1"/>
</dbReference>
<feature type="coiled-coil region" evidence="8">
    <location>
        <begin position="191"/>
        <end position="218"/>
    </location>
</feature>
<organism evidence="10 11">
    <name type="scientific">Pontibacillus marinus BH030004 = DSM 16465</name>
    <dbReference type="NCBI Taxonomy" id="1385511"/>
    <lineage>
        <taxon>Bacteria</taxon>
        <taxon>Bacillati</taxon>
        <taxon>Bacillota</taxon>
        <taxon>Bacilli</taxon>
        <taxon>Bacillales</taxon>
        <taxon>Bacillaceae</taxon>
        <taxon>Pontibacillus</taxon>
    </lineage>
</organism>
<gene>
    <name evidence="8" type="primary">ezrA</name>
    <name evidence="10" type="ORF">N783_18090</name>
</gene>
<evidence type="ECO:0000313" key="10">
    <source>
        <dbReference type="EMBL" id="KGX84231.1"/>
    </source>
</evidence>
<dbReference type="GO" id="GO:0000917">
    <property type="term" value="P:division septum assembly"/>
    <property type="evidence" value="ECO:0007669"/>
    <property type="project" value="UniProtKB-KW"/>
</dbReference>
<dbReference type="HAMAP" id="MF_00728">
    <property type="entry name" value="EzrA"/>
    <property type="match status" value="1"/>
</dbReference>
<name>A0A0A5FTX0_9BACI</name>
<feature type="transmembrane region" description="Helical" evidence="9">
    <location>
        <begin position="6"/>
        <end position="22"/>
    </location>
</feature>
<comment type="similarity">
    <text evidence="8">Belongs to the EzrA family.</text>
</comment>
<comment type="function">
    <text evidence="8">Negative regulator of FtsZ ring formation; modulates the frequency and position of FtsZ ring formation. Inhibits FtsZ ring formation at polar sites. Interacts either with FtsZ or with one of its binding partners to promote depolymerization.</text>
</comment>
<dbReference type="GO" id="GO:0005886">
    <property type="term" value="C:plasma membrane"/>
    <property type="evidence" value="ECO:0007669"/>
    <property type="project" value="UniProtKB-SubCell"/>
</dbReference>
<keyword evidence="5 8" id="KW-0472">Membrane</keyword>
<protein>
    <recommendedName>
        <fullName evidence="8">Septation ring formation regulator EzrA</fullName>
    </recommendedName>
</protein>
<dbReference type="InterPro" id="IPR010379">
    <property type="entry name" value="EzrA"/>
</dbReference>
<comment type="caution">
    <text evidence="10">The sequence shown here is derived from an EMBL/GenBank/DDBJ whole genome shotgun (WGS) entry which is preliminary data.</text>
</comment>
<evidence type="ECO:0000256" key="4">
    <source>
        <dbReference type="ARBA" id="ARBA00023054"/>
    </source>
</evidence>
<keyword evidence="6 8" id="KW-0717">Septation</keyword>
<evidence type="ECO:0000313" key="11">
    <source>
        <dbReference type="Proteomes" id="UP000030403"/>
    </source>
</evidence>
<dbReference type="GO" id="GO:0000921">
    <property type="term" value="P:septin ring assembly"/>
    <property type="evidence" value="ECO:0007669"/>
    <property type="project" value="InterPro"/>
</dbReference>
<dbReference type="Proteomes" id="UP000030403">
    <property type="component" value="Unassembled WGS sequence"/>
</dbReference>
<evidence type="ECO:0000256" key="3">
    <source>
        <dbReference type="ARBA" id="ARBA00022989"/>
    </source>
</evidence>
<evidence type="ECO:0000256" key="9">
    <source>
        <dbReference type="SAM" id="Phobius"/>
    </source>
</evidence>
<evidence type="ECO:0000256" key="1">
    <source>
        <dbReference type="ARBA" id="ARBA00022618"/>
    </source>
</evidence>
<keyword evidence="10" id="KW-0418">Kinase</keyword>
<keyword evidence="10" id="KW-0808">Transferase</keyword>
<feature type="topological domain" description="Extracellular" evidence="8">
    <location>
        <begin position="1"/>
        <end position="2"/>
    </location>
</feature>
<feature type="coiled-coil region" evidence="8">
    <location>
        <begin position="275"/>
        <end position="344"/>
    </location>
</feature>
<evidence type="ECO:0000256" key="2">
    <source>
        <dbReference type="ARBA" id="ARBA00022692"/>
    </source>
</evidence>
<keyword evidence="2 8" id="KW-0812">Transmembrane</keyword>
<dbReference type="STRING" id="1385511.GCA_000425225_01315"/>
<dbReference type="GO" id="GO:0016301">
    <property type="term" value="F:kinase activity"/>
    <property type="evidence" value="ECO:0007669"/>
    <property type="project" value="UniProtKB-KW"/>
</dbReference>
<dbReference type="Pfam" id="PF06160">
    <property type="entry name" value="EzrA"/>
    <property type="match status" value="1"/>
</dbReference>
<dbReference type="OrthoDB" id="1654473at2"/>
<proteinExistence type="inferred from homology"/>
<dbReference type="GO" id="GO:0005940">
    <property type="term" value="C:septin ring"/>
    <property type="evidence" value="ECO:0007669"/>
    <property type="project" value="InterPro"/>
</dbReference>
<keyword evidence="8" id="KW-1003">Cell membrane</keyword>
<evidence type="ECO:0000256" key="8">
    <source>
        <dbReference type="HAMAP-Rule" id="MF_00728"/>
    </source>
</evidence>
<keyword evidence="7 8" id="KW-0131">Cell cycle</keyword>
<accession>A0A0A5FTX0</accession>
<feature type="topological domain" description="Cytoplasmic" evidence="8">
    <location>
        <begin position="22"/>
        <end position="564"/>
    </location>
</feature>
<evidence type="ECO:0000256" key="5">
    <source>
        <dbReference type="ARBA" id="ARBA00023136"/>
    </source>
</evidence>
<dbReference type="eggNOG" id="COG4477">
    <property type="taxonomic scope" value="Bacteria"/>
</dbReference>
<keyword evidence="1 8" id="KW-0132">Cell division</keyword>
<dbReference type="EMBL" id="AVPF01000062">
    <property type="protein sequence ID" value="KGX84231.1"/>
    <property type="molecule type" value="Genomic_DNA"/>
</dbReference>
<evidence type="ECO:0000256" key="6">
    <source>
        <dbReference type="ARBA" id="ARBA00023210"/>
    </source>
</evidence>
<keyword evidence="4 8" id="KW-0175">Coiled coil</keyword>
<sequence length="564" mass="66277">MGYVIAVILTLIVFIIYGLLLRKKVYDAVDRLESWKMQITNRPVTEELAKIKNLNLSGETQEKFESWREEWDDILAKQLPDLEEGLFDAEEYADKYRFRSAKKVTNEVEERLQSIENSINGMFDEVDTLLHSEENSRKDIEALQPNIKEFRKKLLQQRHRYGKAEVRFEMQIDELEELMLKYYQLVEQGDYFEAQSVVQETKEKMEQLEEKLEEFPALYKACHQELPSELDDLQAGIRQMKEDGYHIELFGFDKEIQNYQEELLGFVSSLEKAELDNVKSRVPEIEERIQEIYSELEKEAIAKNYIDHHQPQLYKQLQTTKEDMKETKNELERLQDTYQLEDKDLEMHMSLEKWLSLLTKHFDELKTNMEKEETAHSSIRSDLENWETQLAELVDQHEQFKERLYNLRKGEREASDHINEMKKELLTVHRKLQKSNLPGVPVYIRDVLQAATEALAKVEEHLDCQPLDMAKVHESLDHAKKEASKAKEQTELLLDQAHMAEQVIQYANRYRSKDPFLAAKLAESEGAFRSYEYDVALEQASAALENVEPGALQRIESNMKTPVG</sequence>